<dbReference type="InterPro" id="IPR058245">
    <property type="entry name" value="NreC/VraR/RcsB-like_REC"/>
</dbReference>
<dbReference type="OrthoDB" id="9808843at2"/>
<evidence type="ECO:0000256" key="5">
    <source>
        <dbReference type="PROSITE-ProRule" id="PRU00169"/>
    </source>
</evidence>
<dbReference type="Gene3D" id="1.10.10.10">
    <property type="entry name" value="Winged helix-like DNA-binding domain superfamily/Winged helix DNA-binding domain"/>
    <property type="match status" value="1"/>
</dbReference>
<evidence type="ECO:0000256" key="3">
    <source>
        <dbReference type="ARBA" id="ARBA00023125"/>
    </source>
</evidence>
<dbReference type="KEGG" id="ahw:NCTC11636_00803"/>
<dbReference type="InterPro" id="IPR011006">
    <property type="entry name" value="CheY-like_superfamily"/>
</dbReference>
<keyword evidence="10" id="KW-1185">Reference proteome</keyword>
<dbReference type="PROSITE" id="PS50110">
    <property type="entry name" value="RESPONSE_REGULATORY"/>
    <property type="match status" value="1"/>
</dbReference>
<gene>
    <name evidence="9" type="primary">nreC_1</name>
    <name evidence="9" type="ORF">NCTC11636_00803</name>
</gene>
<evidence type="ECO:0000256" key="4">
    <source>
        <dbReference type="ARBA" id="ARBA00023163"/>
    </source>
</evidence>
<sequence>MSGPGKTLRVAVVDDQPLLVSALSALISSRQDMEVVLTAADGAQALEGLRAAGSSGRGADVVLMDIRMPVLDGVAATRALLSRRQGDEGGALGACPVPRVLMLTTFQDEDLVLASLRAGASGFLLKDAEPDTLFAAVRAVGRGKAWLDPAVTPSVLRALEPDGTDDRPRSAGKASTPEATAPQPAEAEPRGAVPTDFLLPGERLTGREHAILLLVCQGLTNAQIASRLYIAESTVKSHLKTVLGRTGCRNRVELIVRAFSTGVIRPEGPDPHEDRPL</sequence>
<keyword evidence="3" id="KW-0238">DNA-binding</keyword>
<dbReference type="Pfam" id="PF00072">
    <property type="entry name" value="Response_reg"/>
    <property type="match status" value="1"/>
</dbReference>
<dbReference type="RefSeq" id="WP_126381962.1">
    <property type="nucleotide sequence ID" value="NZ_LR134350.1"/>
</dbReference>
<dbReference type="AlphaFoldDB" id="A0A3S4R030"/>
<evidence type="ECO:0000313" key="10">
    <source>
        <dbReference type="Proteomes" id="UP000266895"/>
    </source>
</evidence>
<dbReference type="CDD" id="cd17535">
    <property type="entry name" value="REC_NarL-like"/>
    <property type="match status" value="1"/>
</dbReference>
<keyword evidence="4" id="KW-0804">Transcription</keyword>
<evidence type="ECO:0000259" key="7">
    <source>
        <dbReference type="PROSITE" id="PS50043"/>
    </source>
</evidence>
<evidence type="ECO:0000256" key="1">
    <source>
        <dbReference type="ARBA" id="ARBA00022553"/>
    </source>
</evidence>
<protein>
    <submittedName>
        <fullName evidence="9">Nitrogen regulation protein C</fullName>
    </submittedName>
</protein>
<dbReference type="InterPro" id="IPR036388">
    <property type="entry name" value="WH-like_DNA-bd_sf"/>
</dbReference>
<dbReference type="PANTHER" id="PTHR43214:SF24">
    <property type="entry name" value="TRANSCRIPTIONAL REGULATORY PROTEIN NARL-RELATED"/>
    <property type="match status" value="1"/>
</dbReference>
<dbReference type="PANTHER" id="PTHR43214">
    <property type="entry name" value="TWO-COMPONENT RESPONSE REGULATOR"/>
    <property type="match status" value="1"/>
</dbReference>
<keyword evidence="2" id="KW-0805">Transcription regulation</keyword>
<evidence type="ECO:0000259" key="8">
    <source>
        <dbReference type="PROSITE" id="PS50110"/>
    </source>
</evidence>
<dbReference type="SMART" id="SM00421">
    <property type="entry name" value="HTH_LUXR"/>
    <property type="match status" value="1"/>
</dbReference>
<feature type="modified residue" description="4-aspartylphosphate" evidence="5">
    <location>
        <position position="65"/>
    </location>
</feature>
<dbReference type="SUPFAM" id="SSF46894">
    <property type="entry name" value="C-terminal effector domain of the bipartite response regulators"/>
    <property type="match status" value="1"/>
</dbReference>
<feature type="compositionally biased region" description="Low complexity" evidence="6">
    <location>
        <begin position="176"/>
        <end position="186"/>
    </location>
</feature>
<accession>A0A3S4R030</accession>
<dbReference type="SUPFAM" id="SSF52172">
    <property type="entry name" value="CheY-like"/>
    <property type="match status" value="1"/>
</dbReference>
<dbReference type="GO" id="GO:0000160">
    <property type="term" value="P:phosphorelay signal transduction system"/>
    <property type="evidence" value="ECO:0007669"/>
    <property type="project" value="InterPro"/>
</dbReference>
<evidence type="ECO:0000313" key="9">
    <source>
        <dbReference type="EMBL" id="VEG26968.1"/>
    </source>
</evidence>
<organism evidence="9 10">
    <name type="scientific">Actinomyces howellii</name>
    <dbReference type="NCBI Taxonomy" id="52771"/>
    <lineage>
        <taxon>Bacteria</taxon>
        <taxon>Bacillati</taxon>
        <taxon>Actinomycetota</taxon>
        <taxon>Actinomycetes</taxon>
        <taxon>Actinomycetales</taxon>
        <taxon>Actinomycetaceae</taxon>
        <taxon>Actinomyces</taxon>
    </lineage>
</organism>
<dbReference type="GO" id="GO:0003677">
    <property type="term" value="F:DNA binding"/>
    <property type="evidence" value="ECO:0007669"/>
    <property type="project" value="UniProtKB-KW"/>
</dbReference>
<feature type="domain" description="HTH luxR-type" evidence="7">
    <location>
        <begin position="200"/>
        <end position="262"/>
    </location>
</feature>
<dbReference type="Proteomes" id="UP000266895">
    <property type="component" value="Chromosome"/>
</dbReference>
<name>A0A3S4R030_9ACTO</name>
<proteinExistence type="predicted"/>
<dbReference type="CDD" id="cd06170">
    <property type="entry name" value="LuxR_C_like"/>
    <property type="match status" value="1"/>
</dbReference>
<dbReference type="PROSITE" id="PS50043">
    <property type="entry name" value="HTH_LUXR_2"/>
    <property type="match status" value="1"/>
</dbReference>
<dbReference type="InterPro" id="IPR000792">
    <property type="entry name" value="Tscrpt_reg_LuxR_C"/>
</dbReference>
<dbReference type="InterPro" id="IPR016032">
    <property type="entry name" value="Sig_transdc_resp-reg_C-effctor"/>
</dbReference>
<dbReference type="EMBL" id="LR134350">
    <property type="protein sequence ID" value="VEG26968.1"/>
    <property type="molecule type" value="Genomic_DNA"/>
</dbReference>
<evidence type="ECO:0000256" key="6">
    <source>
        <dbReference type="SAM" id="MobiDB-lite"/>
    </source>
</evidence>
<dbReference type="InterPro" id="IPR001789">
    <property type="entry name" value="Sig_transdc_resp-reg_receiver"/>
</dbReference>
<dbReference type="PRINTS" id="PR00038">
    <property type="entry name" value="HTHLUXR"/>
</dbReference>
<feature type="region of interest" description="Disordered" evidence="6">
    <location>
        <begin position="157"/>
        <end position="195"/>
    </location>
</feature>
<dbReference type="Pfam" id="PF00196">
    <property type="entry name" value="GerE"/>
    <property type="match status" value="1"/>
</dbReference>
<dbReference type="GO" id="GO:0006355">
    <property type="term" value="P:regulation of DNA-templated transcription"/>
    <property type="evidence" value="ECO:0007669"/>
    <property type="project" value="InterPro"/>
</dbReference>
<dbReference type="InterPro" id="IPR039420">
    <property type="entry name" value="WalR-like"/>
</dbReference>
<evidence type="ECO:0000256" key="2">
    <source>
        <dbReference type="ARBA" id="ARBA00023015"/>
    </source>
</evidence>
<reference evidence="9 10" key="1">
    <citation type="submission" date="2018-12" db="EMBL/GenBank/DDBJ databases">
        <authorList>
            <consortium name="Pathogen Informatics"/>
        </authorList>
    </citation>
    <scope>NUCLEOTIDE SEQUENCE [LARGE SCALE GENOMIC DNA]</scope>
    <source>
        <strain evidence="9 10">NCTC11636</strain>
    </source>
</reference>
<feature type="domain" description="Response regulatory" evidence="8">
    <location>
        <begin position="9"/>
        <end position="141"/>
    </location>
</feature>
<dbReference type="Gene3D" id="3.40.50.2300">
    <property type="match status" value="1"/>
</dbReference>
<dbReference type="SMART" id="SM00448">
    <property type="entry name" value="REC"/>
    <property type="match status" value="1"/>
</dbReference>
<keyword evidence="1 5" id="KW-0597">Phosphoprotein</keyword>